<dbReference type="EMBL" id="FNJL01000002">
    <property type="protein sequence ID" value="SDO61903.1"/>
    <property type="molecule type" value="Genomic_DNA"/>
</dbReference>
<evidence type="ECO:0000259" key="6">
    <source>
        <dbReference type="PROSITE" id="PS50931"/>
    </source>
</evidence>
<keyword evidence="8" id="KW-1185">Reference proteome</keyword>
<organism evidence="7 8">
    <name type="scientific">Paracidovorax cattleyae</name>
    <dbReference type="NCBI Taxonomy" id="80868"/>
    <lineage>
        <taxon>Bacteria</taxon>
        <taxon>Pseudomonadati</taxon>
        <taxon>Pseudomonadota</taxon>
        <taxon>Betaproteobacteria</taxon>
        <taxon>Burkholderiales</taxon>
        <taxon>Comamonadaceae</taxon>
        <taxon>Paracidovorax</taxon>
    </lineage>
</organism>
<feature type="domain" description="HTH lysR-type" evidence="6">
    <location>
        <begin position="1"/>
        <end position="58"/>
    </location>
</feature>
<dbReference type="Gene3D" id="1.10.10.10">
    <property type="entry name" value="Winged helix-like DNA-binding domain superfamily/Winged helix DNA-binding domain"/>
    <property type="match status" value="1"/>
</dbReference>
<proteinExistence type="inferred from homology"/>
<dbReference type="InterPro" id="IPR000847">
    <property type="entry name" value="LysR_HTH_N"/>
</dbReference>
<dbReference type="PANTHER" id="PTHR30419:SF8">
    <property type="entry name" value="NITROGEN ASSIMILATION TRANSCRIPTIONAL ACTIVATOR-RELATED"/>
    <property type="match status" value="1"/>
</dbReference>
<feature type="region of interest" description="Disordered" evidence="5">
    <location>
        <begin position="306"/>
        <end position="327"/>
    </location>
</feature>
<evidence type="ECO:0000256" key="5">
    <source>
        <dbReference type="SAM" id="MobiDB-lite"/>
    </source>
</evidence>
<dbReference type="InterPro" id="IPR036390">
    <property type="entry name" value="WH_DNA-bd_sf"/>
</dbReference>
<dbReference type="PROSITE" id="PS50931">
    <property type="entry name" value="HTH_LYSR"/>
    <property type="match status" value="1"/>
</dbReference>
<keyword evidence="2" id="KW-0805">Transcription regulation</keyword>
<gene>
    <name evidence="7" type="ORF">SAMN04489708_10220</name>
</gene>
<dbReference type="SUPFAM" id="SSF53850">
    <property type="entry name" value="Periplasmic binding protein-like II"/>
    <property type="match status" value="1"/>
</dbReference>
<dbReference type="GO" id="GO:0003700">
    <property type="term" value="F:DNA-binding transcription factor activity"/>
    <property type="evidence" value="ECO:0007669"/>
    <property type="project" value="InterPro"/>
</dbReference>
<name>A0A1H0L1K3_9BURK</name>
<evidence type="ECO:0000256" key="4">
    <source>
        <dbReference type="ARBA" id="ARBA00023163"/>
    </source>
</evidence>
<dbReference type="Proteomes" id="UP000199317">
    <property type="component" value="Unassembled WGS sequence"/>
</dbReference>
<sequence>MNIESVRLLLEVADSGSINKVAARRQTAQSHISRQVSELEKQLGAALFVRTGRGVVPTDAGRNALPRLRRWLHETEALSESLRTEAGTLSGEVRLGIIPSAAHHLMPCVFQRLRQEHPGIRLNVVEAQGTELNAMLDSGSVDMAIVFRFQPPRGSEEKVLAVAHTFLVSAPGDPLTALPGIDFRRLQGLPLVLPRRPSQWRTALDETARSQGFRLDAVVEADSLTLQKELVTSTKGLYTVLGPYSIAQERASGRLQASRLLEPDLSRLVTLAFPRQGKSSPASRCVADMIKDWSCPHTPCHHPFDGGDAFTDPPDSTTGRSAPAPAAREAVHGVFVQFRPSADR</sequence>
<dbReference type="Gene3D" id="3.40.190.290">
    <property type="match status" value="1"/>
</dbReference>
<evidence type="ECO:0000256" key="1">
    <source>
        <dbReference type="ARBA" id="ARBA00009437"/>
    </source>
</evidence>
<evidence type="ECO:0000256" key="3">
    <source>
        <dbReference type="ARBA" id="ARBA00023125"/>
    </source>
</evidence>
<dbReference type="InterPro" id="IPR050950">
    <property type="entry name" value="HTH-type_LysR_regulators"/>
</dbReference>
<keyword evidence="4" id="KW-0804">Transcription</keyword>
<dbReference type="AlphaFoldDB" id="A0A1H0L1K3"/>
<accession>A0A1H0L1K3</accession>
<reference evidence="8" key="1">
    <citation type="submission" date="2016-10" db="EMBL/GenBank/DDBJ databases">
        <authorList>
            <person name="Varghese N."/>
            <person name="Submissions S."/>
        </authorList>
    </citation>
    <scope>NUCLEOTIDE SEQUENCE [LARGE SCALE GENOMIC DNA]</scope>
    <source>
        <strain evidence="8">DSM 17101</strain>
    </source>
</reference>
<dbReference type="GO" id="GO:0003677">
    <property type="term" value="F:DNA binding"/>
    <property type="evidence" value="ECO:0007669"/>
    <property type="project" value="UniProtKB-KW"/>
</dbReference>
<dbReference type="Pfam" id="PF00126">
    <property type="entry name" value="HTH_1"/>
    <property type="match status" value="1"/>
</dbReference>
<dbReference type="FunFam" id="1.10.10.10:FF:000001">
    <property type="entry name" value="LysR family transcriptional regulator"/>
    <property type="match status" value="1"/>
</dbReference>
<dbReference type="InterPro" id="IPR005119">
    <property type="entry name" value="LysR_subst-bd"/>
</dbReference>
<dbReference type="SUPFAM" id="SSF46785">
    <property type="entry name" value="Winged helix' DNA-binding domain"/>
    <property type="match status" value="1"/>
</dbReference>
<evidence type="ECO:0000256" key="2">
    <source>
        <dbReference type="ARBA" id="ARBA00023015"/>
    </source>
</evidence>
<dbReference type="Pfam" id="PF03466">
    <property type="entry name" value="LysR_substrate"/>
    <property type="match status" value="1"/>
</dbReference>
<dbReference type="OrthoDB" id="8587114at2"/>
<keyword evidence="3 7" id="KW-0238">DNA-binding</keyword>
<evidence type="ECO:0000313" key="8">
    <source>
        <dbReference type="Proteomes" id="UP000199317"/>
    </source>
</evidence>
<evidence type="ECO:0000313" key="7">
    <source>
        <dbReference type="EMBL" id="SDO61903.1"/>
    </source>
</evidence>
<dbReference type="PANTHER" id="PTHR30419">
    <property type="entry name" value="HTH-TYPE TRANSCRIPTIONAL REGULATOR YBHD"/>
    <property type="match status" value="1"/>
</dbReference>
<dbReference type="InterPro" id="IPR036388">
    <property type="entry name" value="WH-like_DNA-bd_sf"/>
</dbReference>
<comment type="similarity">
    <text evidence="1">Belongs to the LysR transcriptional regulatory family.</text>
</comment>
<dbReference type="RefSeq" id="WP_092831971.1">
    <property type="nucleotide sequence ID" value="NZ_CP028290.1"/>
</dbReference>
<dbReference type="GO" id="GO:0005829">
    <property type="term" value="C:cytosol"/>
    <property type="evidence" value="ECO:0007669"/>
    <property type="project" value="TreeGrafter"/>
</dbReference>
<protein>
    <submittedName>
        <fullName evidence="7">DNA-binding transcriptional regulator, LysR family</fullName>
    </submittedName>
</protein>